<dbReference type="STRING" id="6211.A0A087W2B3"/>
<dbReference type="SUPFAM" id="SSF53335">
    <property type="entry name" value="S-adenosyl-L-methionine-dependent methyltransferases"/>
    <property type="match status" value="1"/>
</dbReference>
<evidence type="ECO:0000313" key="14">
    <source>
        <dbReference type="Proteomes" id="UP000017246"/>
    </source>
</evidence>
<sequence>MGKKTKHGKSRKDKFYFLAKETGFRARSAFKLIQLNRRFNFLASSKVLIDLCAAPGGWMQVAAKEMPVGSLVIGVDLVPIMPIPNCKSIVADITTEKCRQLLRAAIFNNKADVVLHDGAPNVGTAWTVDEYSQAALCLKAFALATEFLRKGGWFITKVFRSRDYEPLKWAVSQFFHKVRVLKPEASRQESAEIFLVGQGYLDPSSVDPKFLDPKHVFGEIEVSKSRESVVSSLLKLTNKKKKAEGYDDDKLYKETLLSEFMESDDPLKCLAKTNKVIIDREDLISHPLTPSFVAECLADIQVLGKADIRMLLAWRRKLLAALNAEKEATLSKDEKEPQLKVDEADEEEETQREVERLLKEEQKTTKKRLKAVRKAKRKLAERIVLKMEHPGDIIEQNGAGELFSLASIGERDLESLESVEKDLLEKTGHSAADLFILKKEKAAKREILRKREEDFRRAVEGGEYLRFERNTEHEIDLGVLESTRPTNTHEHDDIYLSSSDDEDGGKDSEDNVDEDERGELALGSGDNRSASDEREDLDSYEASEEEDEYAKALVKEASLKKKKSGPSLLTDLDPTNEENKRDRKIEAWCISTELKELMDVDESGSDKERSKEPYLKKQKLNPSPKKRVTFADDAASSSAKEQEVERAVDESDENELSSDASSTDGEEAARPRLKKKKLRRLRRPLTAEERALATQLIQSAKSRRDLLEWNFHRYRFFEEEANLPDWFVNDEKKYMRKAPPLEEPKILTDRPIQGKTLKKAEEAKARKKMKLAKRLARVRKRAENLPDDLTKKEAWSKMKAMYKNAGLLKKKQRPISYIVNTKAGARSKSQPVPRGAKIKLVDRRMKSDLRGRARAATKRGGKKSGKRGR</sequence>
<feature type="binding site" evidence="8">
    <location>
        <position position="56"/>
    </location>
    <ligand>
        <name>S-adenosyl-L-methionine</name>
        <dbReference type="ChEBI" id="CHEBI:59789"/>
    </ligand>
</feature>
<feature type="compositionally biased region" description="Acidic residues" evidence="9">
    <location>
        <begin position="499"/>
        <end position="517"/>
    </location>
</feature>
<comment type="catalytic activity">
    <reaction evidence="8">
        <text>a ribonucleotide in rRNA + S-adenosyl-L-methionine = a 2'-O-methylribonucleotide in rRNA + S-adenosyl-L-homocysteine + H(+)</text>
        <dbReference type="Rhea" id="RHEA:48628"/>
        <dbReference type="Rhea" id="RHEA-COMP:12164"/>
        <dbReference type="Rhea" id="RHEA-COMP:12165"/>
        <dbReference type="ChEBI" id="CHEBI:15378"/>
        <dbReference type="ChEBI" id="CHEBI:57856"/>
        <dbReference type="ChEBI" id="CHEBI:59789"/>
        <dbReference type="ChEBI" id="CHEBI:90675"/>
        <dbReference type="ChEBI" id="CHEBI:90676"/>
    </reaction>
</comment>
<evidence type="ECO:0000256" key="1">
    <source>
        <dbReference type="ARBA" id="ARBA00004604"/>
    </source>
</evidence>
<dbReference type="Pfam" id="PF11861">
    <property type="entry name" value="DUF3381"/>
    <property type="match status" value="1"/>
</dbReference>
<dbReference type="OMA" id="QRKDKYY"/>
<dbReference type="InterPro" id="IPR050082">
    <property type="entry name" value="RNA_methyltr_RlmE"/>
</dbReference>
<reference evidence="13" key="1">
    <citation type="journal article" date="2013" name="Nature">
        <title>The genomes of four tapeworm species reveal adaptations to parasitism.</title>
        <authorList>
            <person name="Tsai I.J."/>
            <person name="Zarowiecki M."/>
            <person name="Holroyd N."/>
            <person name="Garciarrubio A."/>
            <person name="Sanchez-Flores A."/>
            <person name="Brooks K.L."/>
            <person name="Tracey A."/>
            <person name="Bobes R.J."/>
            <person name="Fragoso G."/>
            <person name="Sciutto E."/>
            <person name="Aslett M."/>
            <person name="Beasley H."/>
            <person name="Bennett H.M."/>
            <person name="Cai J."/>
            <person name="Camicia F."/>
            <person name="Clark R."/>
            <person name="Cucher M."/>
            <person name="De Silva N."/>
            <person name="Day T.A."/>
            <person name="Deplazes P."/>
            <person name="Estrada K."/>
            <person name="Fernandez C."/>
            <person name="Holland P.W."/>
            <person name="Hou J."/>
            <person name="Hu S."/>
            <person name="Huckvale T."/>
            <person name="Hung S.S."/>
            <person name="Kamenetzky L."/>
            <person name="Keane J.A."/>
            <person name="Kiss F."/>
            <person name="Koziol U."/>
            <person name="Lambert O."/>
            <person name="Liu K."/>
            <person name="Luo X."/>
            <person name="Luo Y."/>
            <person name="Macchiaroli N."/>
            <person name="Nichol S."/>
            <person name="Paps J."/>
            <person name="Parkinson J."/>
            <person name="Pouchkina-Stantcheva N."/>
            <person name="Riddiford N."/>
            <person name="Rosenzvit M."/>
            <person name="Salinas G."/>
            <person name="Wasmuth J.D."/>
            <person name="Zamanian M."/>
            <person name="Zheng Y."/>
            <person name="Cai X."/>
            <person name="Soberon X."/>
            <person name="Olson P.D."/>
            <person name="Laclette J.P."/>
            <person name="Brehm K."/>
            <person name="Berriman M."/>
            <person name="Garciarrubio A."/>
            <person name="Bobes R.J."/>
            <person name="Fragoso G."/>
            <person name="Sanchez-Flores A."/>
            <person name="Estrada K."/>
            <person name="Cevallos M.A."/>
            <person name="Morett E."/>
            <person name="Gonzalez V."/>
            <person name="Portillo T."/>
            <person name="Ochoa-Leyva A."/>
            <person name="Jose M.V."/>
            <person name="Sciutto E."/>
            <person name="Landa A."/>
            <person name="Jimenez L."/>
            <person name="Valdes V."/>
            <person name="Carrero J.C."/>
            <person name="Larralde C."/>
            <person name="Morales-Montor J."/>
            <person name="Limon-Lason J."/>
            <person name="Soberon X."/>
            <person name="Laclette J.P."/>
        </authorList>
    </citation>
    <scope>NUCLEOTIDE SEQUENCE [LARGE SCALE GENOMIC DNA]</scope>
</reference>
<feature type="region of interest" description="Disordered" evidence="9">
    <location>
        <begin position="329"/>
        <end position="352"/>
    </location>
</feature>
<feature type="compositionally biased region" description="Basic and acidic residues" evidence="9">
    <location>
        <begin position="329"/>
        <end position="342"/>
    </location>
</feature>
<dbReference type="InterPro" id="IPR002877">
    <property type="entry name" value="RNA_MeTrfase_FtsJ_dom"/>
</dbReference>
<feature type="domain" description="Ribosomal RNA methyltransferase SPB1-like C-terminal" evidence="11">
    <location>
        <begin position="640"/>
        <end position="856"/>
    </location>
</feature>
<accession>A0A087W2B3</accession>
<feature type="compositionally biased region" description="Basic and acidic residues" evidence="9">
    <location>
        <begin position="640"/>
        <end position="649"/>
    </location>
</feature>
<keyword evidence="6 8" id="KW-0949">S-adenosyl-L-methionine</keyword>
<dbReference type="GO" id="GO:0030687">
    <property type="term" value="C:preribosome, large subunit precursor"/>
    <property type="evidence" value="ECO:0007669"/>
    <property type="project" value="TreeGrafter"/>
</dbReference>
<feature type="compositionally biased region" description="Acidic residues" evidence="9">
    <location>
        <begin position="533"/>
        <end position="548"/>
    </location>
</feature>
<reference evidence="13" key="2">
    <citation type="submission" date="2015-11" db="EMBL/GenBank/DDBJ databases">
        <authorList>
            <person name="Zhang Y."/>
            <person name="Guo Z."/>
        </authorList>
    </citation>
    <scope>NUCLEOTIDE SEQUENCE</scope>
</reference>
<dbReference type="InterPro" id="IPR012920">
    <property type="entry name" value="rRNA_MeTfrase_SPB1-like_C"/>
</dbReference>
<feature type="binding site" evidence="8">
    <location>
        <position position="92"/>
    </location>
    <ligand>
        <name>S-adenosyl-L-methionine</name>
        <dbReference type="ChEBI" id="CHEBI:59789"/>
    </ligand>
</feature>
<name>A0A087W2B3_ECHMU</name>
<dbReference type="GO" id="GO:0000466">
    <property type="term" value="P:maturation of 5.8S rRNA from tricistronic rRNA transcript (SSU-rRNA, 5.8S rRNA, LSU-rRNA)"/>
    <property type="evidence" value="ECO:0007669"/>
    <property type="project" value="TreeGrafter"/>
</dbReference>
<keyword evidence="2 8" id="KW-0690">Ribosome biogenesis</keyword>
<feature type="compositionally biased region" description="Basic residues" evidence="9">
    <location>
        <begin position="852"/>
        <end position="869"/>
    </location>
</feature>
<keyword evidence="4 8" id="KW-0489">Methyltransferase</keyword>
<evidence type="ECO:0000256" key="2">
    <source>
        <dbReference type="ARBA" id="ARBA00022517"/>
    </source>
</evidence>
<feature type="domain" description="Ribosomal RNA methyltransferase FtsJ" evidence="10">
    <location>
        <begin position="24"/>
        <end position="200"/>
    </location>
</feature>
<keyword evidence="7 8" id="KW-0539">Nucleus</keyword>
<dbReference type="FunFam" id="3.40.50.150:FF:000004">
    <property type="entry name" value="AdoMet-dependent rRNA methyltransferase SPB1"/>
    <property type="match status" value="1"/>
</dbReference>
<keyword evidence="3 8" id="KW-0698">rRNA processing</keyword>
<gene>
    <name evidence="13" type="ORF">EmuJ_000251100</name>
</gene>
<feature type="binding site" evidence="8">
    <location>
        <position position="117"/>
    </location>
    <ligand>
        <name>S-adenosyl-L-methionine</name>
        <dbReference type="ChEBI" id="CHEBI:59789"/>
    </ligand>
</feature>
<dbReference type="GO" id="GO:0016435">
    <property type="term" value="F:rRNA (guanine) methyltransferase activity"/>
    <property type="evidence" value="ECO:0007669"/>
    <property type="project" value="TreeGrafter"/>
</dbReference>
<evidence type="ECO:0000256" key="6">
    <source>
        <dbReference type="ARBA" id="ARBA00022691"/>
    </source>
</evidence>
<dbReference type="EMBL" id="LN902844">
    <property type="protein sequence ID" value="CDI98645.1"/>
    <property type="molecule type" value="Genomic_DNA"/>
</dbReference>
<protein>
    <recommendedName>
        <fullName evidence="8">Putative rRNA methyltransferase</fullName>
        <ecNumber evidence="8">2.1.1.-</ecNumber>
    </recommendedName>
    <alternativeName>
        <fullName evidence="8">2'-O-ribose RNA methyltransferase SPB1 homolog</fullName>
    </alternativeName>
</protein>
<feature type="compositionally biased region" description="Basic residues" evidence="9">
    <location>
        <begin position="616"/>
        <end position="628"/>
    </location>
</feature>
<evidence type="ECO:0000256" key="3">
    <source>
        <dbReference type="ARBA" id="ARBA00022552"/>
    </source>
</evidence>
<dbReference type="Gene3D" id="3.40.50.150">
    <property type="entry name" value="Vaccinia Virus protein VP39"/>
    <property type="match status" value="1"/>
</dbReference>
<dbReference type="HAMAP" id="MF_03163">
    <property type="entry name" value="RNA_methyltr_E_SPB1"/>
    <property type="match status" value="1"/>
</dbReference>
<proteinExistence type="inferred from homology"/>
<comment type="function">
    <text evidence="8">Probable methyltransferase involved in the maturation of rRNA and in the biogenesis of ribosomal subunits.</text>
</comment>
<dbReference type="Pfam" id="PF07780">
    <property type="entry name" value="Spb1_C"/>
    <property type="match status" value="1"/>
</dbReference>
<dbReference type="OrthoDB" id="289250at2759"/>
<evidence type="ECO:0000256" key="5">
    <source>
        <dbReference type="ARBA" id="ARBA00022679"/>
    </source>
</evidence>
<dbReference type="HAMAP" id="MF_01547">
    <property type="entry name" value="RNA_methyltr_E"/>
    <property type="match status" value="1"/>
</dbReference>
<feature type="region of interest" description="Disordered" evidence="9">
    <location>
        <begin position="478"/>
        <end position="681"/>
    </location>
</feature>
<dbReference type="eggNOG" id="KOG1098">
    <property type="taxonomic scope" value="Eukaryota"/>
</dbReference>
<evidence type="ECO:0000313" key="13">
    <source>
        <dbReference type="EMBL" id="CDI98645.1"/>
    </source>
</evidence>
<dbReference type="InterPro" id="IPR029063">
    <property type="entry name" value="SAM-dependent_MTases_sf"/>
</dbReference>
<evidence type="ECO:0000259" key="12">
    <source>
        <dbReference type="Pfam" id="PF11861"/>
    </source>
</evidence>
<dbReference type="EC" id="2.1.1.-" evidence="8"/>
<evidence type="ECO:0000256" key="9">
    <source>
        <dbReference type="SAM" id="MobiDB-lite"/>
    </source>
</evidence>
<comment type="subcellular location">
    <subcellularLocation>
        <location evidence="1 8">Nucleus</location>
        <location evidence="1 8">Nucleolus</location>
    </subcellularLocation>
</comment>
<dbReference type="PANTHER" id="PTHR10920">
    <property type="entry name" value="RIBOSOMAL RNA METHYLTRANSFERASE"/>
    <property type="match status" value="1"/>
</dbReference>
<dbReference type="GO" id="GO:0008650">
    <property type="term" value="F:rRNA (uridine-2'-O-)-methyltransferase activity"/>
    <property type="evidence" value="ECO:0007669"/>
    <property type="project" value="TreeGrafter"/>
</dbReference>
<feature type="compositionally biased region" description="Basic and acidic residues" evidence="9">
    <location>
        <begin position="549"/>
        <end position="559"/>
    </location>
</feature>
<keyword evidence="5 8" id="KW-0808">Transferase</keyword>
<keyword evidence="14" id="KW-1185">Reference proteome</keyword>
<feature type="compositionally biased region" description="Basic and acidic residues" evidence="9">
    <location>
        <begin position="577"/>
        <end position="586"/>
    </location>
</feature>
<dbReference type="GO" id="GO:0000463">
    <property type="term" value="P:maturation of LSU-rRNA from tricistronic rRNA transcript (SSU-rRNA, 5.8S rRNA, LSU-rRNA)"/>
    <property type="evidence" value="ECO:0007669"/>
    <property type="project" value="TreeGrafter"/>
</dbReference>
<dbReference type="InterPro" id="IPR028589">
    <property type="entry name" value="SPB1-like"/>
</dbReference>
<evidence type="ECO:0000259" key="11">
    <source>
        <dbReference type="Pfam" id="PF07780"/>
    </source>
</evidence>
<evidence type="ECO:0000256" key="8">
    <source>
        <dbReference type="HAMAP-Rule" id="MF_03163"/>
    </source>
</evidence>
<feature type="compositionally biased region" description="Basic residues" evidence="9">
    <location>
        <begin position="671"/>
        <end position="681"/>
    </location>
</feature>
<dbReference type="Proteomes" id="UP000017246">
    <property type="component" value="Unassembled WGS sequence"/>
</dbReference>
<feature type="region of interest" description="Disordered" evidence="9">
    <location>
        <begin position="844"/>
        <end position="869"/>
    </location>
</feature>
<comment type="similarity">
    <text evidence="8">Belongs to the class I-like SAM-binding methyltransferase superfamily. RNA methyltransferase RlmE family. SPB1 subfamily.</text>
</comment>
<dbReference type="InterPro" id="IPR024576">
    <property type="entry name" value="rRNA_MeTfrase_Spb1_DUF3381"/>
</dbReference>
<feature type="binding site" evidence="8">
    <location>
        <position position="58"/>
    </location>
    <ligand>
        <name>S-adenosyl-L-methionine</name>
        <dbReference type="ChEBI" id="CHEBI:59789"/>
    </ligand>
</feature>
<dbReference type="AlphaFoldDB" id="A0A087W2B3"/>
<dbReference type="Pfam" id="PF01728">
    <property type="entry name" value="FtsJ"/>
    <property type="match status" value="1"/>
</dbReference>
<dbReference type="InterPro" id="IPR015507">
    <property type="entry name" value="rRNA-MeTfrase_E"/>
</dbReference>
<evidence type="ECO:0000256" key="7">
    <source>
        <dbReference type="ARBA" id="ARBA00023242"/>
    </source>
</evidence>
<feature type="domain" description="DUF3381" evidence="12">
    <location>
        <begin position="238"/>
        <end position="382"/>
    </location>
</feature>
<dbReference type="PANTHER" id="PTHR10920:SF13">
    <property type="entry name" value="PRE-RRNA 2'-O-RIBOSE RNA METHYLTRANSFERASE FTSJ3"/>
    <property type="match status" value="1"/>
</dbReference>
<evidence type="ECO:0000259" key="10">
    <source>
        <dbReference type="Pfam" id="PF01728"/>
    </source>
</evidence>
<dbReference type="GO" id="GO:0005730">
    <property type="term" value="C:nucleolus"/>
    <property type="evidence" value="ECO:0007669"/>
    <property type="project" value="UniProtKB-SubCell"/>
</dbReference>
<organism evidence="13 14">
    <name type="scientific">Echinococcus multilocularis</name>
    <name type="common">Fox tapeworm</name>
    <dbReference type="NCBI Taxonomy" id="6211"/>
    <lineage>
        <taxon>Eukaryota</taxon>
        <taxon>Metazoa</taxon>
        <taxon>Spiralia</taxon>
        <taxon>Lophotrochozoa</taxon>
        <taxon>Platyhelminthes</taxon>
        <taxon>Cestoda</taxon>
        <taxon>Eucestoda</taxon>
        <taxon>Cyclophyllidea</taxon>
        <taxon>Taeniidae</taxon>
        <taxon>Echinococcus</taxon>
    </lineage>
</organism>
<evidence type="ECO:0000256" key="4">
    <source>
        <dbReference type="ARBA" id="ARBA00022603"/>
    </source>
</evidence>
<feature type="binding site" evidence="8">
    <location>
        <position position="76"/>
    </location>
    <ligand>
        <name>S-adenosyl-L-methionine</name>
        <dbReference type="ChEBI" id="CHEBI:59789"/>
    </ligand>
</feature>
<feature type="compositionally biased region" description="Basic and acidic residues" evidence="9">
    <location>
        <begin position="593"/>
        <end position="615"/>
    </location>
</feature>
<feature type="active site" description="Proton acceptor" evidence="8">
    <location>
        <position position="157"/>
    </location>
</feature>